<dbReference type="AlphaFoldDB" id="A0AAV8QD81"/>
<dbReference type="PANTHER" id="PTHR35357:SF19">
    <property type="entry name" value="OS05G0283200 PROTEIN"/>
    <property type="match status" value="1"/>
</dbReference>
<name>A0AAV8QD81_ENSVE</name>
<dbReference type="EMBL" id="JAQQAF010000007">
    <property type="protein sequence ID" value="KAJ8472300.1"/>
    <property type="molecule type" value="Genomic_DNA"/>
</dbReference>
<dbReference type="InterPro" id="IPR035513">
    <property type="entry name" value="Invertase/methylesterase_inhib"/>
</dbReference>
<comment type="similarity">
    <text evidence="3">Belongs to the PMEI family.</text>
</comment>
<organism evidence="6 7">
    <name type="scientific">Ensete ventricosum</name>
    <name type="common">Abyssinian banana</name>
    <name type="synonym">Musa ensete</name>
    <dbReference type="NCBI Taxonomy" id="4639"/>
    <lineage>
        <taxon>Eukaryota</taxon>
        <taxon>Viridiplantae</taxon>
        <taxon>Streptophyta</taxon>
        <taxon>Embryophyta</taxon>
        <taxon>Tracheophyta</taxon>
        <taxon>Spermatophyta</taxon>
        <taxon>Magnoliopsida</taxon>
        <taxon>Liliopsida</taxon>
        <taxon>Zingiberales</taxon>
        <taxon>Musaceae</taxon>
        <taxon>Ensete</taxon>
    </lineage>
</organism>
<dbReference type="PANTHER" id="PTHR35357">
    <property type="entry name" value="OS02G0537100 PROTEIN"/>
    <property type="match status" value="1"/>
</dbReference>
<comment type="caution">
    <text evidence="6">The sequence shown here is derived from an EMBL/GenBank/DDBJ whole genome shotgun (WGS) entry which is preliminary data.</text>
</comment>
<accession>A0AAV8QD81</accession>
<keyword evidence="7" id="KW-1185">Reference proteome</keyword>
<keyword evidence="2" id="KW-1015">Disulfide bond</keyword>
<dbReference type="SUPFAM" id="SSF101148">
    <property type="entry name" value="Plant invertase/pectin methylesterase inhibitor"/>
    <property type="match status" value="1"/>
</dbReference>
<dbReference type="SMART" id="SM00856">
    <property type="entry name" value="PMEI"/>
    <property type="match status" value="1"/>
</dbReference>
<dbReference type="Pfam" id="PF04043">
    <property type="entry name" value="PMEI"/>
    <property type="match status" value="1"/>
</dbReference>
<keyword evidence="1 4" id="KW-0732">Signal</keyword>
<dbReference type="CDD" id="cd15800">
    <property type="entry name" value="PMEI-like_2"/>
    <property type="match status" value="1"/>
</dbReference>
<evidence type="ECO:0000256" key="3">
    <source>
        <dbReference type="ARBA" id="ARBA00038471"/>
    </source>
</evidence>
<sequence>MMATHLFILFSLSSSLLPLAFATSSPGVHGPSKHDGDIASICSHTDYVSLCFNAAHTYGHACAVIDAASLLDMHIHMARDHTQTVKGLASHLAANPSISRSVKQALGICIKLYGDALDDLVKGSDAVKARDEGTANSMLSGVISYYSTCDDAFTEIPASNPLSKQDGTLMNIVSNALALAHLILSIGP</sequence>
<reference evidence="6 7" key="1">
    <citation type="submission" date="2022-12" db="EMBL/GenBank/DDBJ databases">
        <title>Chromosome-scale assembly of the Ensete ventricosum genome.</title>
        <authorList>
            <person name="Dussert Y."/>
            <person name="Stocks J."/>
            <person name="Wendawek A."/>
            <person name="Woldeyes F."/>
            <person name="Nichols R.A."/>
            <person name="Borrell J.S."/>
        </authorList>
    </citation>
    <scope>NUCLEOTIDE SEQUENCE [LARGE SCALE GENOMIC DNA]</scope>
    <source>
        <strain evidence="7">cv. Maze</strain>
        <tissue evidence="6">Seeds</tissue>
    </source>
</reference>
<proteinExistence type="inferred from homology"/>
<evidence type="ECO:0000256" key="2">
    <source>
        <dbReference type="ARBA" id="ARBA00023157"/>
    </source>
</evidence>
<evidence type="ECO:0000256" key="1">
    <source>
        <dbReference type="ARBA" id="ARBA00022729"/>
    </source>
</evidence>
<feature type="chain" id="PRO_5043541148" description="Pectinesterase inhibitor domain-containing protein" evidence="4">
    <location>
        <begin position="23"/>
        <end position="188"/>
    </location>
</feature>
<dbReference type="GO" id="GO:0004857">
    <property type="term" value="F:enzyme inhibitor activity"/>
    <property type="evidence" value="ECO:0007669"/>
    <property type="project" value="InterPro"/>
</dbReference>
<dbReference type="Proteomes" id="UP001222027">
    <property type="component" value="Unassembled WGS sequence"/>
</dbReference>
<evidence type="ECO:0000313" key="6">
    <source>
        <dbReference type="EMBL" id="KAJ8472300.1"/>
    </source>
</evidence>
<feature type="domain" description="Pectinesterase inhibitor" evidence="5">
    <location>
        <begin position="33"/>
        <end position="179"/>
    </location>
</feature>
<evidence type="ECO:0000313" key="7">
    <source>
        <dbReference type="Proteomes" id="UP001222027"/>
    </source>
</evidence>
<feature type="signal peptide" evidence="4">
    <location>
        <begin position="1"/>
        <end position="22"/>
    </location>
</feature>
<dbReference type="Gene3D" id="1.20.140.40">
    <property type="entry name" value="Invertase/pectin methylesterase inhibitor family protein"/>
    <property type="match status" value="1"/>
</dbReference>
<gene>
    <name evidence="6" type="ORF">OPV22_026643</name>
</gene>
<evidence type="ECO:0000259" key="5">
    <source>
        <dbReference type="SMART" id="SM00856"/>
    </source>
</evidence>
<dbReference type="NCBIfam" id="TIGR01614">
    <property type="entry name" value="PME_inhib"/>
    <property type="match status" value="1"/>
</dbReference>
<protein>
    <recommendedName>
        <fullName evidence="5">Pectinesterase inhibitor domain-containing protein</fullName>
    </recommendedName>
</protein>
<evidence type="ECO:0000256" key="4">
    <source>
        <dbReference type="SAM" id="SignalP"/>
    </source>
</evidence>
<dbReference type="InterPro" id="IPR006501">
    <property type="entry name" value="Pectinesterase_inhib_dom"/>
</dbReference>